<dbReference type="PANTHER" id="PTHR31630:SF6">
    <property type="entry name" value="PHYTANOYL-COA DIOXYGENASE-RELATED"/>
    <property type="match status" value="1"/>
</dbReference>
<dbReference type="OrthoDB" id="2328924at2759"/>
<dbReference type="VEuPathDB" id="AmoebaDB:NF0120760"/>
<reference evidence="1 2" key="1">
    <citation type="journal article" date="2019" name="Sci. Rep.">
        <title>Nanopore sequencing improves the draft genome of the human pathogenic amoeba Naegleria fowleri.</title>
        <authorList>
            <person name="Liechti N."/>
            <person name="Schurch N."/>
            <person name="Bruggmann R."/>
            <person name="Wittwer M."/>
        </authorList>
    </citation>
    <scope>NUCLEOTIDE SEQUENCE [LARGE SCALE GENOMIC DNA]</scope>
    <source>
        <strain evidence="1 2">ATCC 30894</strain>
    </source>
</reference>
<organism evidence="1 2">
    <name type="scientific">Naegleria fowleri</name>
    <name type="common">Brain eating amoeba</name>
    <dbReference type="NCBI Taxonomy" id="5763"/>
    <lineage>
        <taxon>Eukaryota</taxon>
        <taxon>Discoba</taxon>
        <taxon>Heterolobosea</taxon>
        <taxon>Tetramitia</taxon>
        <taxon>Eutetramitia</taxon>
        <taxon>Vahlkampfiidae</taxon>
        <taxon>Naegleria</taxon>
    </lineage>
</organism>
<dbReference type="VEuPathDB" id="AmoebaDB:FDP41_009542"/>
<evidence type="ECO:0000313" key="2">
    <source>
        <dbReference type="Proteomes" id="UP000444721"/>
    </source>
</evidence>
<sequence>MISINHQTTNDQKQHKCKITFPNQNTFEMPNLHVPLTDSGLYCQSFNVDTSSDEEIQQFFSQYGFVVFENVLTKEQVDATVSDIYDLLETNTNGKFQRKDTTQWNSWPENALEHFGNVSIPSIFSRQFLMNRQNGKVVKAFARVFQLPETELVVSHDRASFYRSPKLNSKWKTKQNLHLDCNPAEALDEPENAKTSYSELNRLHYSSGKGHFIAENNHICTKRDGLQVQALINLNDNKSEDGGLIVVPGFHNYFAQFFEKSGLVTELGRGRPSFTFKTRDRITGAIFDLAERVPTRSGSLIIWNQLLAHGSAPMDVLKSQALFRSAMYLRMFPKSMLLREGSNQRRKNRREALRKKIHLLYLNERKPLELTPLGRAVFDIDVEGSDELFDPIPPYAASLKPLMNSEQEVQQEE</sequence>
<name>A0A6A5BDS8_NAEFO</name>
<dbReference type="RefSeq" id="XP_044556949.1">
    <property type="nucleotide sequence ID" value="XM_044713512.1"/>
</dbReference>
<proteinExistence type="predicted"/>
<evidence type="ECO:0000313" key="1">
    <source>
        <dbReference type="EMBL" id="KAF0972234.1"/>
    </source>
</evidence>
<gene>
    <name evidence="1" type="ORF">FDP41_009542</name>
</gene>
<dbReference type="AlphaFoldDB" id="A0A6A5BDS8"/>
<dbReference type="Pfam" id="PF05721">
    <property type="entry name" value="PhyH"/>
    <property type="match status" value="1"/>
</dbReference>
<accession>A0A6A5BDS8</accession>
<dbReference type="GeneID" id="68116758"/>
<dbReference type="Proteomes" id="UP000444721">
    <property type="component" value="Unassembled WGS sequence"/>
</dbReference>
<dbReference type="EMBL" id="VFQX01000070">
    <property type="protein sequence ID" value="KAF0972234.1"/>
    <property type="molecule type" value="Genomic_DNA"/>
</dbReference>
<keyword evidence="2" id="KW-1185">Reference proteome</keyword>
<dbReference type="OMA" id="RPPIFTR"/>
<dbReference type="Gene3D" id="2.60.120.620">
    <property type="entry name" value="q2cbj1_9rhob like domain"/>
    <property type="match status" value="1"/>
</dbReference>
<comment type="caution">
    <text evidence="1">The sequence shown here is derived from an EMBL/GenBank/DDBJ whole genome shotgun (WGS) entry which is preliminary data.</text>
</comment>
<dbReference type="VEuPathDB" id="AmoebaDB:NfTy_062880"/>
<dbReference type="InterPro" id="IPR008775">
    <property type="entry name" value="Phytyl_CoA_dOase-like"/>
</dbReference>
<dbReference type="SUPFAM" id="SSF51197">
    <property type="entry name" value="Clavaminate synthase-like"/>
    <property type="match status" value="1"/>
</dbReference>
<dbReference type="PANTHER" id="PTHR31630">
    <property type="entry name" value="PHYTANOYL-COA DIOXYGENASE-RELATED-RELATED"/>
    <property type="match status" value="1"/>
</dbReference>
<protein>
    <submittedName>
        <fullName evidence="1">Uncharacterized protein</fullName>
    </submittedName>
</protein>